<dbReference type="InterPro" id="IPR052748">
    <property type="entry name" value="ISR_Activator"/>
</dbReference>
<evidence type="ECO:0000256" key="1">
    <source>
        <dbReference type="SAM" id="MobiDB-lite"/>
    </source>
</evidence>
<protein>
    <recommendedName>
        <fullName evidence="4">Sel1 repeat family protein</fullName>
    </recommendedName>
</protein>
<evidence type="ECO:0008006" key="4">
    <source>
        <dbReference type="Google" id="ProtNLM"/>
    </source>
</evidence>
<dbReference type="InterPro" id="IPR011990">
    <property type="entry name" value="TPR-like_helical_dom_sf"/>
</dbReference>
<name>K0RWE7_THAOC</name>
<organism evidence="2 3">
    <name type="scientific">Thalassiosira oceanica</name>
    <name type="common">Marine diatom</name>
    <dbReference type="NCBI Taxonomy" id="159749"/>
    <lineage>
        <taxon>Eukaryota</taxon>
        <taxon>Sar</taxon>
        <taxon>Stramenopiles</taxon>
        <taxon>Ochrophyta</taxon>
        <taxon>Bacillariophyta</taxon>
        <taxon>Coscinodiscophyceae</taxon>
        <taxon>Thalassiosirophycidae</taxon>
        <taxon>Thalassiosirales</taxon>
        <taxon>Thalassiosiraceae</taxon>
        <taxon>Thalassiosira</taxon>
    </lineage>
</organism>
<dbReference type="eggNOG" id="ENOG502SDB9">
    <property type="taxonomic scope" value="Eukaryota"/>
</dbReference>
<reference evidence="2 3" key="1">
    <citation type="journal article" date="2012" name="Genome Biol.">
        <title>Genome and low-iron response of an oceanic diatom adapted to chronic iron limitation.</title>
        <authorList>
            <person name="Lommer M."/>
            <person name="Specht M."/>
            <person name="Roy A.S."/>
            <person name="Kraemer L."/>
            <person name="Andreson R."/>
            <person name="Gutowska M.A."/>
            <person name="Wolf J."/>
            <person name="Bergner S.V."/>
            <person name="Schilhabel M.B."/>
            <person name="Klostermeier U.C."/>
            <person name="Beiko R.G."/>
            <person name="Rosenstiel P."/>
            <person name="Hippler M."/>
            <person name="Laroche J."/>
        </authorList>
    </citation>
    <scope>NUCLEOTIDE SEQUENCE [LARGE SCALE GENOMIC DNA]</scope>
    <source>
        <strain evidence="2 3">CCMP1005</strain>
    </source>
</reference>
<dbReference type="Proteomes" id="UP000266841">
    <property type="component" value="Unassembled WGS sequence"/>
</dbReference>
<comment type="caution">
    <text evidence="2">The sequence shown here is derived from an EMBL/GenBank/DDBJ whole genome shotgun (WGS) entry which is preliminary data.</text>
</comment>
<dbReference type="InterPro" id="IPR006597">
    <property type="entry name" value="Sel1-like"/>
</dbReference>
<dbReference type="PANTHER" id="PTHR45011:SF1">
    <property type="entry name" value="DAP3-BINDING CELL DEATH ENHANCER 1"/>
    <property type="match status" value="1"/>
</dbReference>
<keyword evidence="3" id="KW-1185">Reference proteome</keyword>
<proteinExistence type="predicted"/>
<dbReference type="Gene3D" id="1.25.40.10">
    <property type="entry name" value="Tetratricopeptide repeat domain"/>
    <property type="match status" value="1"/>
</dbReference>
<dbReference type="SMART" id="SM00671">
    <property type="entry name" value="SEL1"/>
    <property type="match status" value="3"/>
</dbReference>
<dbReference type="EMBL" id="AGNL01028673">
    <property type="protein sequence ID" value="EJK57305.1"/>
    <property type="molecule type" value="Genomic_DNA"/>
</dbReference>
<dbReference type="SUPFAM" id="SSF81901">
    <property type="entry name" value="HCP-like"/>
    <property type="match status" value="1"/>
</dbReference>
<evidence type="ECO:0000313" key="3">
    <source>
        <dbReference type="Proteomes" id="UP000266841"/>
    </source>
</evidence>
<dbReference type="AlphaFoldDB" id="K0RWE7"/>
<feature type="region of interest" description="Disordered" evidence="1">
    <location>
        <begin position="1"/>
        <end position="28"/>
    </location>
</feature>
<sequence>MSERMEPVDRPGNEPAGAPRNDGAAAEGVDDLSAAEFARYSDRLLNEGHERDADAIHNLGLKYCYGNLGLTKDVPRAVELWTDAAELGSVEAHYDLGIAYYIGDGVEEDKPRAIQHWQEAAMKGHVESRRNIGVVEFNEGNYKLAMKHLMISAKMGYEDSLNSVKQMFMGGLATKAQYAEALRGYGDAVEEMKSHQREEAKRLGV</sequence>
<dbReference type="Pfam" id="PF08238">
    <property type="entry name" value="Sel1"/>
    <property type="match status" value="2"/>
</dbReference>
<feature type="compositionally biased region" description="Basic and acidic residues" evidence="1">
    <location>
        <begin position="1"/>
        <end position="12"/>
    </location>
</feature>
<accession>K0RWE7</accession>
<evidence type="ECO:0000313" key="2">
    <source>
        <dbReference type="EMBL" id="EJK57305.1"/>
    </source>
</evidence>
<gene>
    <name evidence="2" type="ORF">THAOC_22668</name>
</gene>
<dbReference type="PANTHER" id="PTHR45011">
    <property type="entry name" value="DAP3-BINDING CELL DEATH ENHANCER 1"/>
    <property type="match status" value="1"/>
</dbReference>